<dbReference type="CDD" id="cd24007">
    <property type="entry name" value="ASKHA_NBD_eukNAGK-like"/>
    <property type="match status" value="1"/>
</dbReference>
<dbReference type="GO" id="GO:0016301">
    <property type="term" value="F:kinase activity"/>
    <property type="evidence" value="ECO:0007669"/>
    <property type="project" value="UniProtKB-KW"/>
</dbReference>
<dbReference type="InterPro" id="IPR052519">
    <property type="entry name" value="Euk-type_GlcNAc_Kinase"/>
</dbReference>
<keyword evidence="2" id="KW-0808">Transferase</keyword>
<dbReference type="Proteomes" id="UP001596022">
    <property type="component" value="Unassembled WGS sequence"/>
</dbReference>
<sequence length="340" mass="36946">MEPGAMKHVPILAMDAGGTSCRAALCDAEGNILSYTKGSSSNYHNIGLQKTKETIIHVLEELARPHGEPLKIAKAVIGMAGIDSKSAYQDLLTIIKSAFEKTRMQVEDILLNNDGFITLLGFLGNRPGLLVISGTGSIVCGKDEKGALVRVGGWGHQLGDPGSGYHIGKAALTHVFRSMDGQEPPTTLVPEILHELALDDLDHLVSWLYSDAYSIDKVASLATVVFKLAHAKHPLATSILLEAGKDLADACHTAIQRLRLENNAFDLVVAGGVLQKDHLVLGNMTERLAENHPNFMLHQLKSEPIHCAILYGLRSLNQYSDAAALRYEESLKQWEQDFIT</sequence>
<dbReference type="InterPro" id="IPR002731">
    <property type="entry name" value="ATPase_BadF"/>
</dbReference>
<accession>A0ABV9GQ12</accession>
<dbReference type="SUPFAM" id="SSF53067">
    <property type="entry name" value="Actin-like ATPase domain"/>
    <property type="match status" value="2"/>
</dbReference>
<comment type="caution">
    <text evidence="2">The sequence shown here is derived from an EMBL/GenBank/DDBJ whole genome shotgun (WGS) entry which is preliminary data.</text>
</comment>
<evidence type="ECO:0000313" key="2">
    <source>
        <dbReference type="EMBL" id="MFC4619386.1"/>
    </source>
</evidence>
<dbReference type="Pfam" id="PF01869">
    <property type="entry name" value="BcrAD_BadFG"/>
    <property type="match status" value="1"/>
</dbReference>
<evidence type="ECO:0000259" key="1">
    <source>
        <dbReference type="Pfam" id="PF01869"/>
    </source>
</evidence>
<reference evidence="3" key="1">
    <citation type="journal article" date="2019" name="Int. J. Syst. Evol. Microbiol.">
        <title>The Global Catalogue of Microorganisms (GCM) 10K type strain sequencing project: providing services to taxonomists for standard genome sequencing and annotation.</title>
        <authorList>
            <consortium name="The Broad Institute Genomics Platform"/>
            <consortium name="The Broad Institute Genome Sequencing Center for Infectious Disease"/>
            <person name="Wu L."/>
            <person name="Ma J."/>
        </authorList>
    </citation>
    <scope>NUCLEOTIDE SEQUENCE [LARGE SCALE GENOMIC DNA]</scope>
    <source>
        <strain evidence="3">CGMCC 1.16306</strain>
    </source>
</reference>
<protein>
    <submittedName>
        <fullName evidence="2">N-acetylglucosamine kinase</fullName>
    </submittedName>
</protein>
<feature type="domain" description="ATPase BadF/BadG/BcrA/BcrD type" evidence="1">
    <location>
        <begin position="15"/>
        <end position="294"/>
    </location>
</feature>
<dbReference type="EMBL" id="JBHSFW010000008">
    <property type="protein sequence ID" value="MFC4619386.1"/>
    <property type="molecule type" value="Genomic_DNA"/>
</dbReference>
<evidence type="ECO:0000313" key="3">
    <source>
        <dbReference type="Proteomes" id="UP001596022"/>
    </source>
</evidence>
<keyword evidence="2" id="KW-0418">Kinase</keyword>
<dbReference type="PANTHER" id="PTHR43190">
    <property type="entry name" value="N-ACETYL-D-GLUCOSAMINE KINASE"/>
    <property type="match status" value="1"/>
</dbReference>
<dbReference type="InterPro" id="IPR043129">
    <property type="entry name" value="ATPase_NBD"/>
</dbReference>
<dbReference type="Gene3D" id="3.30.420.40">
    <property type="match status" value="2"/>
</dbReference>
<dbReference type="PANTHER" id="PTHR43190:SF3">
    <property type="entry name" value="N-ACETYL-D-GLUCOSAMINE KINASE"/>
    <property type="match status" value="1"/>
</dbReference>
<organism evidence="2 3">
    <name type="scientific">Camelliibacillus cellulosilyticus</name>
    <dbReference type="NCBI Taxonomy" id="2174486"/>
    <lineage>
        <taxon>Bacteria</taxon>
        <taxon>Bacillati</taxon>
        <taxon>Bacillota</taxon>
        <taxon>Bacilli</taxon>
        <taxon>Bacillales</taxon>
        <taxon>Sporolactobacillaceae</taxon>
        <taxon>Camelliibacillus</taxon>
    </lineage>
</organism>
<proteinExistence type="predicted"/>
<name>A0ABV9GQ12_9BACL</name>
<gene>
    <name evidence="2" type="ORF">ACFO4N_11745</name>
</gene>
<dbReference type="RefSeq" id="WP_376846482.1">
    <property type="nucleotide sequence ID" value="NZ_JBHSFW010000008.1"/>
</dbReference>
<keyword evidence="3" id="KW-1185">Reference proteome</keyword>